<dbReference type="PANTHER" id="PTHR30349:SF64">
    <property type="entry name" value="PROPHAGE INTEGRASE INTD-RELATED"/>
    <property type="match status" value="1"/>
</dbReference>
<dbReference type="InterPro" id="IPR002104">
    <property type="entry name" value="Integrase_catalytic"/>
</dbReference>
<dbReference type="PROSITE" id="PS51900">
    <property type="entry name" value="CB"/>
    <property type="match status" value="1"/>
</dbReference>
<keyword evidence="4" id="KW-0233">DNA recombination</keyword>
<evidence type="ECO:0008006" key="10">
    <source>
        <dbReference type="Google" id="ProtNLM"/>
    </source>
</evidence>
<dbReference type="InterPro" id="IPR028259">
    <property type="entry name" value="AP2-like_int_N"/>
</dbReference>
<dbReference type="Gene3D" id="1.10.150.130">
    <property type="match status" value="1"/>
</dbReference>
<dbReference type="Pfam" id="PF00589">
    <property type="entry name" value="Phage_integrase"/>
    <property type="match status" value="1"/>
</dbReference>
<accession>H1PTT1</accession>
<feature type="domain" description="Core-binding (CB)" evidence="7">
    <location>
        <begin position="56"/>
        <end position="144"/>
    </location>
</feature>
<organism evidence="8 9">
    <name type="scientific">Fusobacterium ulcerans 12-1B</name>
    <dbReference type="NCBI Taxonomy" id="457404"/>
    <lineage>
        <taxon>Bacteria</taxon>
        <taxon>Fusobacteriati</taxon>
        <taxon>Fusobacteriota</taxon>
        <taxon>Fusobacteriia</taxon>
        <taxon>Fusobacteriales</taxon>
        <taxon>Fusobacteriaceae</taxon>
        <taxon>Fusobacterium</taxon>
    </lineage>
</organism>
<reference evidence="8 9" key="1">
    <citation type="submission" date="2012-07" db="EMBL/GenBank/DDBJ databases">
        <title>The Genome Sequence of Fusobacterium ulcerans 12_1B.</title>
        <authorList>
            <consortium name="The Broad Institute Genome Sequencing Platform"/>
            <person name="Earl A."/>
            <person name="Ward D."/>
            <person name="Feldgarden M."/>
            <person name="Gevers D."/>
            <person name="Strauss J."/>
            <person name="Ambrose C.E."/>
            <person name="Allen-Vercoe E."/>
            <person name="Walker B."/>
            <person name="Young S.K."/>
            <person name="Zeng Q."/>
            <person name="Gargeya S."/>
            <person name="Fitzgerald M."/>
            <person name="Haas B."/>
            <person name="Abouelleil A."/>
            <person name="Alvarado L."/>
            <person name="Arachchi H.M."/>
            <person name="Berlin A.M."/>
            <person name="Chapman S.B."/>
            <person name="Goldberg J."/>
            <person name="Griggs A."/>
            <person name="Gujja S."/>
            <person name="Hansen M."/>
            <person name="Howarth C."/>
            <person name="Imamovic A."/>
            <person name="Larimer J."/>
            <person name="McCowen C."/>
            <person name="Montmayeur A."/>
            <person name="Murphy C."/>
            <person name="Neiman D."/>
            <person name="Pearson M."/>
            <person name="Priest M."/>
            <person name="Roberts A."/>
            <person name="Saif S."/>
            <person name="Shea T."/>
            <person name="Sisk P."/>
            <person name="Sykes S."/>
            <person name="Wortman J."/>
            <person name="Nusbaum C."/>
            <person name="Birren B."/>
        </authorList>
    </citation>
    <scope>NUCLEOTIDE SEQUENCE [LARGE SCALE GENOMIC DNA]</scope>
    <source>
        <strain evidence="8 9">12_1B</strain>
    </source>
</reference>
<name>H1PTT1_9FUSO</name>
<dbReference type="CDD" id="cd01189">
    <property type="entry name" value="INT_ICEBs1_C_like"/>
    <property type="match status" value="1"/>
</dbReference>
<evidence type="ECO:0000313" key="9">
    <source>
        <dbReference type="Proteomes" id="UP000003233"/>
    </source>
</evidence>
<keyword evidence="9" id="KW-1185">Reference proteome</keyword>
<dbReference type="GO" id="GO:0003677">
    <property type="term" value="F:DNA binding"/>
    <property type="evidence" value="ECO:0007669"/>
    <property type="project" value="UniProtKB-UniRule"/>
</dbReference>
<dbReference type="InterPro" id="IPR004107">
    <property type="entry name" value="Integrase_SAM-like_N"/>
</dbReference>
<evidence type="ECO:0000256" key="4">
    <source>
        <dbReference type="ARBA" id="ARBA00023172"/>
    </source>
</evidence>
<feature type="domain" description="Tyr recombinase" evidence="6">
    <location>
        <begin position="166"/>
        <end position="353"/>
    </location>
</feature>
<dbReference type="PATRIC" id="fig|457404.5.peg.2278"/>
<dbReference type="InterPro" id="IPR050090">
    <property type="entry name" value="Tyrosine_recombinase_XerCD"/>
</dbReference>
<dbReference type="RefSeq" id="WP_008697376.1">
    <property type="nucleotide sequence ID" value="NZ_KE161008.1"/>
</dbReference>
<dbReference type="GO" id="GO:0006310">
    <property type="term" value="P:DNA recombination"/>
    <property type="evidence" value="ECO:0007669"/>
    <property type="project" value="UniProtKB-KW"/>
</dbReference>
<dbReference type="InterPro" id="IPR010998">
    <property type="entry name" value="Integrase_recombinase_N"/>
</dbReference>
<proteinExistence type="inferred from homology"/>
<dbReference type="AlphaFoldDB" id="H1PTT1"/>
<sequence length="356" mass="42225">MPAFKDDKTKTWKAVFYYTNYKGERLQTTKRGFKTKKDAQEYEREFLLKSTFNLGMTFQSLYDLYIEDMQPRLREHTLLTKKKIIEKKILPFFKDMTLESITAVRVRSWQNTLLNGVTRHNNPYSQTYIRTICNQLTAIFNYAVRFHSMKENPCHRAGTIGKKRAGEKNIWTPEEFEKFVALIEHKIPSYTAFQILFWTGLRIGELLALSIKDIDFENKEIVVNKSYQRLGSRDVITAPKTEKGKRTVDISDELLEIIEKYLKRLYKPKKTDRLFPYTKHIFENDMKEYAVRAGVKKIRLHDLRHSHASFLFNNRIDIITISKRLGHEEVQTTLETYTHLYKKANTELKNLLNKKE</sequence>
<dbReference type="PROSITE" id="PS51898">
    <property type="entry name" value="TYR_RECOMBINASE"/>
    <property type="match status" value="1"/>
</dbReference>
<dbReference type="Pfam" id="PF14659">
    <property type="entry name" value="Phage_int_SAM_3"/>
    <property type="match status" value="1"/>
</dbReference>
<dbReference type="HOGENOM" id="CLU_027562_17_0_0"/>
<dbReference type="InterPro" id="IPR013762">
    <property type="entry name" value="Integrase-like_cat_sf"/>
</dbReference>
<dbReference type="SUPFAM" id="SSF56349">
    <property type="entry name" value="DNA breaking-rejoining enzymes"/>
    <property type="match status" value="1"/>
</dbReference>
<evidence type="ECO:0000256" key="2">
    <source>
        <dbReference type="ARBA" id="ARBA00022908"/>
    </source>
</evidence>
<protein>
    <recommendedName>
        <fullName evidence="10">Tyr recombinase domain-containing protein</fullName>
    </recommendedName>
</protein>
<dbReference type="Proteomes" id="UP000003233">
    <property type="component" value="Unassembled WGS sequence"/>
</dbReference>
<evidence type="ECO:0000256" key="1">
    <source>
        <dbReference type="ARBA" id="ARBA00008857"/>
    </source>
</evidence>
<comment type="similarity">
    <text evidence="1">Belongs to the 'phage' integrase family.</text>
</comment>
<evidence type="ECO:0000313" key="8">
    <source>
        <dbReference type="EMBL" id="EHO80751.1"/>
    </source>
</evidence>
<dbReference type="EMBL" id="AGWJ02000021">
    <property type="protein sequence ID" value="EHO80751.1"/>
    <property type="molecule type" value="Genomic_DNA"/>
</dbReference>
<evidence type="ECO:0000256" key="3">
    <source>
        <dbReference type="ARBA" id="ARBA00023125"/>
    </source>
</evidence>
<evidence type="ECO:0000259" key="7">
    <source>
        <dbReference type="PROSITE" id="PS51900"/>
    </source>
</evidence>
<evidence type="ECO:0000256" key="5">
    <source>
        <dbReference type="PROSITE-ProRule" id="PRU01248"/>
    </source>
</evidence>
<comment type="caution">
    <text evidence="8">The sequence shown here is derived from an EMBL/GenBank/DDBJ whole genome shotgun (WGS) entry which is preliminary data.</text>
</comment>
<dbReference type="PANTHER" id="PTHR30349">
    <property type="entry name" value="PHAGE INTEGRASE-RELATED"/>
    <property type="match status" value="1"/>
</dbReference>
<dbReference type="Pfam" id="PF14657">
    <property type="entry name" value="Arm-DNA-bind_4"/>
    <property type="match status" value="1"/>
</dbReference>
<dbReference type="GO" id="GO:0015074">
    <property type="term" value="P:DNA integration"/>
    <property type="evidence" value="ECO:0007669"/>
    <property type="project" value="UniProtKB-KW"/>
</dbReference>
<keyword evidence="2" id="KW-0229">DNA integration</keyword>
<dbReference type="InterPro" id="IPR044068">
    <property type="entry name" value="CB"/>
</dbReference>
<keyword evidence="3 5" id="KW-0238">DNA-binding</keyword>
<dbReference type="BioCyc" id="FSP457404-HMP:GTSQ-1834-MONOMER"/>
<gene>
    <name evidence="8" type="ORF">HMPREF0402_01824</name>
</gene>
<dbReference type="Gene3D" id="1.10.443.10">
    <property type="entry name" value="Intergrase catalytic core"/>
    <property type="match status" value="1"/>
</dbReference>
<dbReference type="InterPro" id="IPR011010">
    <property type="entry name" value="DNA_brk_join_enz"/>
</dbReference>
<evidence type="ECO:0000259" key="6">
    <source>
        <dbReference type="PROSITE" id="PS51898"/>
    </source>
</evidence>